<evidence type="ECO:0000313" key="1">
    <source>
        <dbReference type="Proteomes" id="UP000095283"/>
    </source>
</evidence>
<proteinExistence type="predicted"/>
<dbReference type="WBParaSite" id="Hba_20377">
    <property type="protein sequence ID" value="Hba_20377"/>
    <property type="gene ID" value="Hba_20377"/>
</dbReference>
<sequence>MDTMKKIPNDEILRLGLLRNNSFMVNKYDVRLHKSGFQHESMNNCNNYIIVVIVASIKQYKYYVFVHGLWSGGPVYRVEYKISYRKTERIGNNQWSDTSTYGQPVSFSHKTAGCLIILTFDRELHNVTAFSKSVMTRALLNKEKPLQSPRSQWKVSYANRKKEITLNSSDRA</sequence>
<dbReference type="AlphaFoldDB" id="A0A1I7XS68"/>
<keyword evidence="1" id="KW-1185">Reference proteome</keyword>
<name>A0A1I7XS68_HETBA</name>
<protein>
    <submittedName>
        <fullName evidence="2">CUB domain-containing protein</fullName>
    </submittedName>
</protein>
<accession>A0A1I7XS68</accession>
<dbReference type="Proteomes" id="UP000095283">
    <property type="component" value="Unplaced"/>
</dbReference>
<evidence type="ECO:0000313" key="2">
    <source>
        <dbReference type="WBParaSite" id="Hba_20377"/>
    </source>
</evidence>
<reference evidence="2" key="1">
    <citation type="submission" date="2016-11" db="UniProtKB">
        <authorList>
            <consortium name="WormBaseParasite"/>
        </authorList>
    </citation>
    <scope>IDENTIFICATION</scope>
</reference>
<organism evidence="1 2">
    <name type="scientific">Heterorhabditis bacteriophora</name>
    <name type="common">Entomopathogenic nematode worm</name>
    <dbReference type="NCBI Taxonomy" id="37862"/>
    <lineage>
        <taxon>Eukaryota</taxon>
        <taxon>Metazoa</taxon>
        <taxon>Ecdysozoa</taxon>
        <taxon>Nematoda</taxon>
        <taxon>Chromadorea</taxon>
        <taxon>Rhabditida</taxon>
        <taxon>Rhabditina</taxon>
        <taxon>Rhabditomorpha</taxon>
        <taxon>Strongyloidea</taxon>
        <taxon>Heterorhabditidae</taxon>
        <taxon>Heterorhabditis</taxon>
    </lineage>
</organism>